<dbReference type="Pfam" id="PF00512">
    <property type="entry name" value="HisKA"/>
    <property type="match status" value="1"/>
</dbReference>
<keyword evidence="5 9" id="KW-0418">Kinase</keyword>
<dbReference type="InterPro" id="IPR035965">
    <property type="entry name" value="PAS-like_dom_sf"/>
</dbReference>
<evidence type="ECO:0000259" key="6">
    <source>
        <dbReference type="PROSITE" id="PS50109"/>
    </source>
</evidence>
<dbReference type="Gene3D" id="3.30.565.10">
    <property type="entry name" value="Histidine kinase-like ATPase, C-terminal domain"/>
    <property type="match status" value="1"/>
</dbReference>
<dbReference type="eggNOG" id="COG2205">
    <property type="taxonomic scope" value="Bacteria"/>
</dbReference>
<dbReference type="PANTHER" id="PTHR43047">
    <property type="entry name" value="TWO-COMPONENT HISTIDINE PROTEIN KINASE"/>
    <property type="match status" value="1"/>
</dbReference>
<dbReference type="InterPro" id="IPR003594">
    <property type="entry name" value="HATPase_dom"/>
</dbReference>
<dbReference type="InterPro" id="IPR000700">
    <property type="entry name" value="PAS-assoc_C"/>
</dbReference>
<evidence type="ECO:0000259" key="7">
    <source>
        <dbReference type="PROSITE" id="PS50112"/>
    </source>
</evidence>
<dbReference type="Pfam" id="PF02518">
    <property type="entry name" value="HATPase_c"/>
    <property type="match status" value="1"/>
</dbReference>
<dbReference type="SMART" id="SM00091">
    <property type="entry name" value="PAS"/>
    <property type="match status" value="2"/>
</dbReference>
<dbReference type="InterPro" id="IPR003661">
    <property type="entry name" value="HisK_dim/P_dom"/>
</dbReference>
<dbReference type="Gene3D" id="1.10.287.130">
    <property type="match status" value="1"/>
</dbReference>
<evidence type="ECO:0000256" key="3">
    <source>
        <dbReference type="ARBA" id="ARBA00022553"/>
    </source>
</evidence>
<dbReference type="Pfam" id="PF00989">
    <property type="entry name" value="PAS"/>
    <property type="match status" value="1"/>
</dbReference>
<dbReference type="AlphaFoldDB" id="G7Q3U6"/>
<dbReference type="PROSITE" id="PS50113">
    <property type="entry name" value="PAC"/>
    <property type="match status" value="1"/>
</dbReference>
<dbReference type="SMART" id="SM00086">
    <property type="entry name" value="PAC"/>
    <property type="match status" value="1"/>
</dbReference>
<dbReference type="HOGENOM" id="CLU_000445_89_2_7"/>
<name>G7Q3U6_9BACT</name>
<dbReference type="SMART" id="SM00387">
    <property type="entry name" value="HATPase_c"/>
    <property type="match status" value="1"/>
</dbReference>
<dbReference type="FunFam" id="3.30.565.10:FF:000010">
    <property type="entry name" value="Sensor histidine kinase RcsC"/>
    <property type="match status" value="1"/>
</dbReference>
<dbReference type="SUPFAM" id="SSF47384">
    <property type="entry name" value="Homodimeric domain of signal transducing histidine kinase"/>
    <property type="match status" value="1"/>
</dbReference>
<dbReference type="Proteomes" id="UP000004662">
    <property type="component" value="Chromosome"/>
</dbReference>
<reference evidence="10" key="1">
    <citation type="journal article" date="2015" name="Genome Announc.">
        <title>High-Quality Draft Genome Sequence of Desulfovibrio carbinoliphilus FW-101-2B, an Organic Acid-Oxidizing Sulfate-Reducing Bacterium Isolated from Uranium(VI)-Contaminated Groundwater.</title>
        <authorList>
            <person name="Ramsay B.D."/>
            <person name="Hwang C."/>
            <person name="Woo H.L."/>
            <person name="Carroll S.L."/>
            <person name="Lucas S."/>
            <person name="Han J."/>
            <person name="Lapidus A.L."/>
            <person name="Cheng J.F."/>
            <person name="Goodwin L.A."/>
            <person name="Pitluck S."/>
            <person name="Peters L."/>
            <person name="Chertkov O."/>
            <person name="Held B."/>
            <person name="Detter J.C."/>
            <person name="Han C.S."/>
            <person name="Tapia R."/>
            <person name="Land M.L."/>
            <person name="Hauser L.J."/>
            <person name="Kyrpides N.C."/>
            <person name="Ivanova N.N."/>
            <person name="Mikhailova N."/>
            <person name="Pagani I."/>
            <person name="Woyke T."/>
            <person name="Arkin A.P."/>
            <person name="Dehal P."/>
            <person name="Chivian D."/>
            <person name="Criddle C.S."/>
            <person name="Wu W."/>
            <person name="Chakraborty R."/>
            <person name="Hazen T.C."/>
            <person name="Fields M.W."/>
        </authorList>
    </citation>
    <scope>NUCLEOTIDE SEQUENCE [LARGE SCALE GENOMIC DNA]</scope>
    <source>
        <strain evidence="10">FW-101-2B</strain>
    </source>
</reference>
<dbReference type="SUPFAM" id="SSF55785">
    <property type="entry name" value="PYP-like sensor domain (PAS domain)"/>
    <property type="match status" value="2"/>
</dbReference>
<dbReference type="EC" id="2.7.13.3" evidence="2"/>
<dbReference type="PRINTS" id="PR00344">
    <property type="entry name" value="BCTRLSENSOR"/>
</dbReference>
<evidence type="ECO:0000256" key="5">
    <source>
        <dbReference type="ARBA" id="ARBA00022777"/>
    </source>
</evidence>
<protein>
    <recommendedName>
        <fullName evidence="2">histidine kinase</fullName>
        <ecNumber evidence="2">2.7.13.3</ecNumber>
    </recommendedName>
</protein>
<evidence type="ECO:0000256" key="4">
    <source>
        <dbReference type="ARBA" id="ARBA00022679"/>
    </source>
</evidence>
<dbReference type="Gene3D" id="3.30.450.20">
    <property type="entry name" value="PAS domain"/>
    <property type="match status" value="2"/>
</dbReference>
<keyword evidence="10" id="KW-1185">Reference proteome</keyword>
<dbReference type="OrthoDB" id="9762798at2"/>
<evidence type="ECO:0000256" key="2">
    <source>
        <dbReference type="ARBA" id="ARBA00012438"/>
    </source>
</evidence>
<dbReference type="CDD" id="cd00130">
    <property type="entry name" value="PAS"/>
    <property type="match status" value="2"/>
</dbReference>
<dbReference type="EMBL" id="CM001368">
    <property type="protein sequence ID" value="EHJ46736.1"/>
    <property type="molecule type" value="Genomic_DNA"/>
</dbReference>
<dbReference type="PROSITE" id="PS50112">
    <property type="entry name" value="PAS"/>
    <property type="match status" value="1"/>
</dbReference>
<dbReference type="InterPro" id="IPR036890">
    <property type="entry name" value="HATPase_C_sf"/>
</dbReference>
<dbReference type="SMART" id="SM00388">
    <property type="entry name" value="HisKA"/>
    <property type="match status" value="1"/>
</dbReference>
<feature type="domain" description="PAC" evidence="8">
    <location>
        <begin position="244"/>
        <end position="296"/>
    </location>
</feature>
<dbReference type="SUPFAM" id="SSF55874">
    <property type="entry name" value="ATPase domain of HSP90 chaperone/DNA topoisomerase II/histidine kinase"/>
    <property type="match status" value="1"/>
</dbReference>
<dbReference type="PROSITE" id="PS50109">
    <property type="entry name" value="HIS_KIN"/>
    <property type="match status" value="1"/>
</dbReference>
<organism evidence="9 10">
    <name type="scientific">Solidesulfovibrio carbinoliphilus subsp. oakridgensis</name>
    <dbReference type="NCBI Taxonomy" id="694327"/>
    <lineage>
        <taxon>Bacteria</taxon>
        <taxon>Pseudomonadati</taxon>
        <taxon>Thermodesulfobacteriota</taxon>
        <taxon>Desulfovibrionia</taxon>
        <taxon>Desulfovibrionales</taxon>
        <taxon>Desulfovibrionaceae</taxon>
        <taxon>Solidesulfovibrio</taxon>
    </lineage>
</organism>
<dbReference type="InterPro" id="IPR013767">
    <property type="entry name" value="PAS_fold"/>
</dbReference>
<dbReference type="CDD" id="cd16922">
    <property type="entry name" value="HATPase_EvgS-ArcB-TorS-like"/>
    <property type="match status" value="1"/>
</dbReference>
<evidence type="ECO:0000313" key="10">
    <source>
        <dbReference type="Proteomes" id="UP000004662"/>
    </source>
</evidence>
<dbReference type="InterPro" id="IPR005467">
    <property type="entry name" value="His_kinase_dom"/>
</dbReference>
<evidence type="ECO:0000313" key="9">
    <source>
        <dbReference type="EMBL" id="EHJ46736.1"/>
    </source>
</evidence>
<evidence type="ECO:0000256" key="1">
    <source>
        <dbReference type="ARBA" id="ARBA00000085"/>
    </source>
</evidence>
<evidence type="ECO:0000259" key="8">
    <source>
        <dbReference type="PROSITE" id="PS50113"/>
    </source>
</evidence>
<dbReference type="InterPro" id="IPR036097">
    <property type="entry name" value="HisK_dim/P_sf"/>
</dbReference>
<accession>G7Q3U6</accession>
<gene>
    <name evidence="9" type="ORF">DFW101_0719</name>
</gene>
<comment type="catalytic activity">
    <reaction evidence="1">
        <text>ATP + protein L-histidine = ADP + protein N-phospho-L-histidine.</text>
        <dbReference type="EC" id="2.7.13.3"/>
    </reaction>
</comment>
<dbReference type="RefSeq" id="WP_009180167.1">
    <property type="nucleotide sequence ID" value="NZ_CM001368.1"/>
</dbReference>
<sequence length="577" mass="64319">MKVPAKAPAGPGPDRDDRRARLLGFGEHSVSKSYYPELKRRLEELERFRSLLDQTGEAIFLVDGRTGRITDAAGAAGTMLRQDRQALVGRLFEELLPQEAVDHLRGLFSGDFAAGRIETVLGRPGVRGGVSPSVEVTFRLASGEEGPIAIIVARDVTERKKNEQALKRAEEKYRGIVENAAEGIFQSSLDGRLISANPAMASLLGYASTRELMRRIKNVVDQIVTHPEDRQRIRSELTRYDQVKNLEVQMTTKTGNTIWGLINARRIRDAAGEPERFDGSLQDVTVRKKAEQTLLRYHDELETRVAERTAELTRINERLTHEVTIRKRAEEAAEAANRAKSDFLSMVSHEIRTPLTSVLGFAVIIEKRLEQLFLPLLDRDPRRRRQAEQVMENLGIIVSEGERLKHLINDVLDLAKLEAGKMAFKQERVDPAEVVRHVMSASVGLLSSHKKVSLDTRIEGRLPEVLGDRDRLIQVLVNLVSNALKFTERGSVTCRARTEGHYIVVDVTDTGIGIPESEQHKVFEKFNQIGATLTNKPKGTGLGLAICKHIVESHGGRIFYVSKPGSGSTFTFTLPIA</sequence>
<dbReference type="GO" id="GO:0000155">
    <property type="term" value="F:phosphorelay sensor kinase activity"/>
    <property type="evidence" value="ECO:0007669"/>
    <property type="project" value="InterPro"/>
</dbReference>
<dbReference type="CDD" id="cd00082">
    <property type="entry name" value="HisKA"/>
    <property type="match status" value="1"/>
</dbReference>
<feature type="domain" description="Histidine kinase" evidence="6">
    <location>
        <begin position="346"/>
        <end position="577"/>
    </location>
</feature>
<feature type="domain" description="PAS" evidence="7">
    <location>
        <begin position="169"/>
        <end position="239"/>
    </location>
</feature>
<dbReference type="InterPro" id="IPR004358">
    <property type="entry name" value="Sig_transdc_His_kin-like_C"/>
</dbReference>
<dbReference type="STRING" id="694327.DFW101_0719"/>
<proteinExistence type="predicted"/>
<keyword evidence="3" id="KW-0597">Phosphoprotein</keyword>
<dbReference type="Pfam" id="PF13188">
    <property type="entry name" value="PAS_8"/>
    <property type="match status" value="1"/>
</dbReference>
<keyword evidence="4" id="KW-0808">Transferase</keyword>
<dbReference type="InterPro" id="IPR001610">
    <property type="entry name" value="PAC"/>
</dbReference>
<dbReference type="InterPro" id="IPR000014">
    <property type="entry name" value="PAS"/>
</dbReference>
<dbReference type="NCBIfam" id="TIGR00229">
    <property type="entry name" value="sensory_box"/>
    <property type="match status" value="2"/>
</dbReference>